<keyword evidence="1" id="KW-1133">Transmembrane helix</keyword>
<proteinExistence type="predicted"/>
<evidence type="ECO:0000313" key="2">
    <source>
        <dbReference type="EMBL" id="EQA38347.1"/>
    </source>
</evidence>
<gene>
    <name evidence="2" type="ORF">LEP1GSC047_2009</name>
</gene>
<protein>
    <recommendedName>
        <fullName evidence="4">Dolichyl-phosphate-mannose-protein mannosyltransferase</fullName>
    </recommendedName>
</protein>
<keyword evidence="1" id="KW-0812">Transmembrane</keyword>
<keyword evidence="1" id="KW-0472">Membrane</keyword>
<accession>V6HEB3</accession>
<feature type="transmembrane region" description="Helical" evidence="1">
    <location>
        <begin position="147"/>
        <end position="167"/>
    </location>
</feature>
<feature type="transmembrane region" description="Helical" evidence="1">
    <location>
        <begin position="319"/>
        <end position="338"/>
    </location>
</feature>
<feature type="transmembrane region" description="Helical" evidence="1">
    <location>
        <begin position="174"/>
        <end position="193"/>
    </location>
</feature>
<dbReference type="Proteomes" id="UP000018719">
    <property type="component" value="Unassembled WGS sequence"/>
</dbReference>
<dbReference type="AlphaFoldDB" id="V6HEB3"/>
<evidence type="ECO:0000313" key="3">
    <source>
        <dbReference type="Proteomes" id="UP000018719"/>
    </source>
</evidence>
<evidence type="ECO:0008006" key="4">
    <source>
        <dbReference type="Google" id="ProtNLM"/>
    </source>
</evidence>
<feature type="transmembrane region" description="Helical" evidence="1">
    <location>
        <begin position="385"/>
        <end position="404"/>
    </location>
</feature>
<feature type="transmembrane region" description="Helical" evidence="1">
    <location>
        <begin position="92"/>
        <end position="112"/>
    </location>
</feature>
<reference evidence="2 3" key="1">
    <citation type="submission" date="2013-05" db="EMBL/GenBank/DDBJ databases">
        <authorList>
            <person name="Harkins D.M."/>
            <person name="Durkin A.S."/>
            <person name="Brinkac L.M."/>
            <person name="Haft D.H."/>
            <person name="Selengut J.D."/>
            <person name="Sanka R."/>
            <person name="DePew J."/>
            <person name="Purushe J."/>
            <person name="Hartskeerl R.A."/>
            <person name="Ahmed A."/>
            <person name="van der Linden H."/>
            <person name="Goris M.G.A."/>
            <person name="Vinetz J.M."/>
            <person name="Sutton G.G."/>
            <person name="Nierman W.C."/>
            <person name="Fouts D.E."/>
        </authorList>
    </citation>
    <scope>NUCLEOTIDE SEQUENCE [LARGE SCALE GENOMIC DNA]</scope>
    <source>
        <strain evidence="2 3">10</strain>
    </source>
</reference>
<dbReference type="EMBL" id="AHMM02000008">
    <property type="protein sequence ID" value="EQA38347.1"/>
    <property type="molecule type" value="Genomic_DNA"/>
</dbReference>
<name>V6HEB3_9LEPT</name>
<feature type="transmembrane region" description="Helical" evidence="1">
    <location>
        <begin position="205"/>
        <end position="232"/>
    </location>
</feature>
<organism evidence="2 3">
    <name type="scientific">Leptospira inadai serovar Lyme str. 10</name>
    <dbReference type="NCBI Taxonomy" id="1049790"/>
    <lineage>
        <taxon>Bacteria</taxon>
        <taxon>Pseudomonadati</taxon>
        <taxon>Spirochaetota</taxon>
        <taxon>Spirochaetia</taxon>
        <taxon>Leptospirales</taxon>
        <taxon>Leptospiraceae</taxon>
        <taxon>Leptospira</taxon>
    </lineage>
</organism>
<feature type="transmembrane region" description="Helical" evidence="1">
    <location>
        <begin position="350"/>
        <end position="373"/>
    </location>
</feature>
<feature type="transmembrane region" description="Helical" evidence="1">
    <location>
        <begin position="253"/>
        <end position="274"/>
    </location>
</feature>
<feature type="transmembrane region" description="Helical" evidence="1">
    <location>
        <begin position="411"/>
        <end position="428"/>
    </location>
</feature>
<feature type="transmembrane region" description="Helical" evidence="1">
    <location>
        <begin position="124"/>
        <end position="141"/>
    </location>
</feature>
<sequence length="565" mass="64901">MIPGNFGKRISRVIDNKADLRKVFEKPVGFGLFVVSFFLVLSTINTDPELGNVFYSSDSLFFSNLYSEFIVNRNEGNGTNIFRDWTWTPSPYFFPDLIGYFLIRFLVSWIGFSPVEFAQIGYAAFQWSLFVFGSRFLLFAVDEKKERSVSVSVLVLGFTLGTILLLFRQNLYLFLPGFHGGLWALLPWSWGFYFKYRGNRSRVDFLSGAVLSFLCGISDPLYLPTYLIPVVAETVFRKRPIGSEPFLFKLKNFFQNFFPSLIGIFGSIFAYRLLARNKTIFFPFHYFSDSVNLDAILRNPLELIRRISETTLRLIYDEGIFFAILITGFVYSIFRILYRLRRGEVEAPDPIRVLSLVSGLAVPVCIIVIGLLQGVLKSGEPVDRYFGGIVGAAFYISVSVFLHLGKIRNRILLSVAFVLFCFCILFASQRGIATRYYPAWIKCLDRTAEEWNLKRGIAGFWRASPIRNFSRMSLIADPFEADLSVTVWQNSFRWYDPGEPYSFAILDPIKTDSVEKYFGKPRRVVPCSGISIFIMGEEGRISSRKFLEEKQSQILLWKRLTGRLK</sequence>
<comment type="caution">
    <text evidence="2">The sequence shown here is derived from an EMBL/GenBank/DDBJ whole genome shotgun (WGS) entry which is preliminary data.</text>
</comment>
<feature type="transmembrane region" description="Helical" evidence="1">
    <location>
        <begin position="27"/>
        <end position="44"/>
    </location>
</feature>
<evidence type="ECO:0000256" key="1">
    <source>
        <dbReference type="SAM" id="Phobius"/>
    </source>
</evidence>